<evidence type="ECO:0000313" key="2">
    <source>
        <dbReference type="Proteomes" id="UP000181976"/>
    </source>
</evidence>
<evidence type="ECO:0000313" key="1">
    <source>
        <dbReference type="EMBL" id="SFE03295.1"/>
    </source>
</evidence>
<dbReference type="Pfam" id="PF00491">
    <property type="entry name" value="Arginase"/>
    <property type="match status" value="1"/>
</dbReference>
<accession>A0A1I1X7A0</accession>
<dbReference type="STRING" id="385682.SAMN05444380_105162"/>
<evidence type="ECO:0008006" key="3">
    <source>
        <dbReference type="Google" id="ProtNLM"/>
    </source>
</evidence>
<gene>
    <name evidence="1" type="ORF">SAMN05444380_105162</name>
</gene>
<dbReference type="SUPFAM" id="SSF52768">
    <property type="entry name" value="Arginase/deacetylase"/>
    <property type="match status" value="1"/>
</dbReference>
<dbReference type="eggNOG" id="COG0010">
    <property type="taxonomic scope" value="Bacteria"/>
</dbReference>
<dbReference type="InterPro" id="IPR006035">
    <property type="entry name" value="Ureohydrolase"/>
</dbReference>
<dbReference type="EMBL" id="FONA01000005">
    <property type="protein sequence ID" value="SFE03295.1"/>
    <property type="molecule type" value="Genomic_DNA"/>
</dbReference>
<dbReference type="Gene3D" id="3.40.800.10">
    <property type="entry name" value="Ureohydrolase domain"/>
    <property type="match status" value="1"/>
</dbReference>
<protein>
    <recommendedName>
        <fullName evidence="3">Arginase family enzyme</fullName>
    </recommendedName>
</protein>
<dbReference type="InterPro" id="IPR023696">
    <property type="entry name" value="Ureohydrolase_dom_sf"/>
</dbReference>
<dbReference type="GO" id="GO:0016813">
    <property type="term" value="F:hydrolase activity, acting on carbon-nitrogen (but not peptide) bonds, in linear amidines"/>
    <property type="evidence" value="ECO:0007669"/>
    <property type="project" value="UniProtKB-ARBA"/>
</dbReference>
<proteinExistence type="predicted"/>
<dbReference type="RefSeq" id="WP_010526610.1">
    <property type="nucleotide sequence ID" value="NZ_AFSL01000014.1"/>
</dbReference>
<dbReference type="OrthoDB" id="931936at2"/>
<keyword evidence="2" id="KW-1185">Reference proteome</keyword>
<dbReference type="GO" id="GO:0046872">
    <property type="term" value="F:metal ion binding"/>
    <property type="evidence" value="ECO:0007669"/>
    <property type="project" value="InterPro"/>
</dbReference>
<dbReference type="AlphaFoldDB" id="A0A1I1X7A0"/>
<sequence length="390" mass="44838">MNISHFLEPSEQKWMNYPGIPLDEALGKQILYFDGSEKWFEDNTIDIALVGVPEVRNSIHELNENAPIYVRQWLYGMRQVSTSMKIADLGNLRGNGLHDRYLALREVVNFLYARNVSVLIIGGSQDLTLPACDFMKNRNEEGNIVIVDPFLDVDPEGADFSSSAFIHKLIDDLQNKINELSVLGIQLYYCSKEQENYLANRFYPVLRLKDLRGEKIDRFEVFLRDASMLSVDLGVVRGQPALPLGVEMPNGFSEAEACRIFWYAGASDNLKVTGLFNVCAGEERKCSAVVAAQMLWHYLEGAGLREGDYPLKSIEDYELKVVFVEKFDETVKFYHNPQNGRWWIQVPSRNHNKIVACHIEDYQQALNNELPDIWWRYFIRTTGNFNVIHH</sequence>
<dbReference type="InParanoid" id="A0A1I1X7A0"/>
<reference evidence="1 2" key="1">
    <citation type="submission" date="2016-10" db="EMBL/GenBank/DDBJ databases">
        <authorList>
            <person name="de Groot N.N."/>
        </authorList>
    </citation>
    <scope>NUCLEOTIDE SEQUENCE [LARGE SCALE GENOMIC DNA]</scope>
    <source>
        <strain evidence="1 2">DSM 19012</strain>
    </source>
</reference>
<name>A0A1I1X7A0_9BACT</name>
<organism evidence="1 2">
    <name type="scientific">Thermophagus xiamenensis</name>
    <dbReference type="NCBI Taxonomy" id="385682"/>
    <lineage>
        <taxon>Bacteria</taxon>
        <taxon>Pseudomonadati</taxon>
        <taxon>Bacteroidota</taxon>
        <taxon>Bacteroidia</taxon>
        <taxon>Marinilabiliales</taxon>
        <taxon>Marinilabiliaceae</taxon>
        <taxon>Thermophagus</taxon>
    </lineage>
</organism>
<dbReference type="Proteomes" id="UP000181976">
    <property type="component" value="Unassembled WGS sequence"/>
</dbReference>